<dbReference type="InterPro" id="IPR022728">
    <property type="entry name" value="Period_circadian-like_C"/>
</dbReference>
<dbReference type="InterPro" id="IPR050760">
    <property type="entry name" value="Period_circadian_regulator"/>
</dbReference>
<dbReference type="PANTHER" id="PTHR11269:SF16">
    <property type="entry name" value="PERIOD CIRCADIAN PROTEIN"/>
    <property type="match status" value="1"/>
</dbReference>
<evidence type="ECO:0000313" key="10">
    <source>
        <dbReference type="EMBL" id="AUI80368.1"/>
    </source>
</evidence>
<dbReference type="EMBL" id="KX238955">
    <property type="protein sequence ID" value="ANW48380.1"/>
    <property type="molecule type" value="mRNA"/>
</dbReference>
<evidence type="ECO:0000256" key="3">
    <source>
        <dbReference type="ARBA" id="ARBA00022737"/>
    </source>
</evidence>
<feature type="compositionally biased region" description="Polar residues" evidence="7">
    <location>
        <begin position="578"/>
        <end position="599"/>
    </location>
</feature>
<feature type="compositionally biased region" description="Low complexity" evidence="7">
    <location>
        <begin position="1029"/>
        <end position="1050"/>
    </location>
</feature>
<evidence type="ECO:0000256" key="1">
    <source>
        <dbReference type="ARBA" id="ARBA00004123"/>
    </source>
</evidence>
<dbReference type="GO" id="GO:0000122">
    <property type="term" value="P:negative regulation of transcription by RNA polymerase II"/>
    <property type="evidence" value="ECO:0007669"/>
    <property type="project" value="TreeGrafter"/>
</dbReference>
<accession>A0A286Q180</accession>
<keyword evidence="3" id="KW-0677">Repeat</keyword>
<comment type="subcellular location">
    <subcellularLocation>
        <location evidence="1">Nucleus</location>
    </subcellularLocation>
</comment>
<dbReference type="InterPro" id="IPR035965">
    <property type="entry name" value="PAS-like_dom_sf"/>
</dbReference>
<dbReference type="EMBL" id="KY922997">
    <property type="protein sequence ID" value="AUI80368.1"/>
    <property type="molecule type" value="mRNA"/>
</dbReference>
<feature type="compositionally biased region" description="Low complexity" evidence="7">
    <location>
        <begin position="46"/>
        <end position="77"/>
    </location>
</feature>
<dbReference type="InterPro" id="IPR000014">
    <property type="entry name" value="PAS"/>
</dbReference>
<dbReference type="GO" id="GO:0001222">
    <property type="term" value="F:transcription corepressor binding"/>
    <property type="evidence" value="ECO:0007669"/>
    <property type="project" value="TreeGrafter"/>
</dbReference>
<feature type="domain" description="PAS" evidence="8">
    <location>
        <begin position="230"/>
        <end position="264"/>
    </location>
</feature>
<dbReference type="SMR" id="A0A286Q180"/>
<dbReference type="PROSITE" id="PS50112">
    <property type="entry name" value="PAS"/>
    <property type="match status" value="2"/>
</dbReference>
<evidence type="ECO:0000256" key="7">
    <source>
        <dbReference type="SAM" id="MobiDB-lite"/>
    </source>
</evidence>
<dbReference type="SUPFAM" id="SSF55785">
    <property type="entry name" value="PYP-like sensor domain (PAS domain)"/>
    <property type="match status" value="2"/>
</dbReference>
<dbReference type="Gene3D" id="3.30.450.20">
    <property type="entry name" value="PAS domain"/>
    <property type="match status" value="2"/>
</dbReference>
<dbReference type="Pfam" id="PF12114">
    <property type="entry name" value="Period_C"/>
    <property type="match status" value="1"/>
</dbReference>
<organism evidence="9">
    <name type="scientific">Euphausia superba</name>
    <name type="common">Antarctic krill</name>
    <dbReference type="NCBI Taxonomy" id="6819"/>
    <lineage>
        <taxon>Eukaryota</taxon>
        <taxon>Metazoa</taxon>
        <taxon>Ecdysozoa</taxon>
        <taxon>Arthropoda</taxon>
        <taxon>Crustacea</taxon>
        <taxon>Multicrustacea</taxon>
        <taxon>Malacostraca</taxon>
        <taxon>Eumalacostraca</taxon>
        <taxon>Eucarida</taxon>
        <taxon>Euphausiacea</taxon>
        <taxon>Euphausiidae</taxon>
        <taxon>Euphausia</taxon>
    </lineage>
</organism>
<name>A0A286Q180_EUPSU</name>
<dbReference type="CDD" id="cd00130">
    <property type="entry name" value="PAS"/>
    <property type="match status" value="2"/>
</dbReference>
<evidence type="ECO:0000256" key="6">
    <source>
        <dbReference type="ARBA" id="ARBA00040849"/>
    </source>
</evidence>
<feature type="region of interest" description="Disordered" evidence="7">
    <location>
        <begin position="967"/>
        <end position="1005"/>
    </location>
</feature>
<feature type="compositionally biased region" description="Low complexity" evidence="7">
    <location>
        <begin position="657"/>
        <end position="669"/>
    </location>
</feature>
<keyword evidence="4" id="KW-0090">Biological rhythms</keyword>
<feature type="domain" description="PAS" evidence="8">
    <location>
        <begin position="382"/>
        <end position="425"/>
    </location>
</feature>
<dbReference type="AlphaFoldDB" id="A0A286Q180"/>
<dbReference type="GO" id="GO:0005634">
    <property type="term" value="C:nucleus"/>
    <property type="evidence" value="ECO:0007669"/>
    <property type="project" value="UniProtKB-SubCell"/>
</dbReference>
<protein>
    <recommendedName>
        <fullName evidence="6">Period circadian protein</fullName>
    </recommendedName>
</protein>
<evidence type="ECO:0000313" key="9">
    <source>
        <dbReference type="EMBL" id="ANW48380.1"/>
    </source>
</evidence>
<feature type="region of interest" description="Disordered" evidence="7">
    <location>
        <begin position="576"/>
        <end position="599"/>
    </location>
</feature>
<dbReference type="GO" id="GO:0032922">
    <property type="term" value="P:circadian regulation of gene expression"/>
    <property type="evidence" value="ECO:0007669"/>
    <property type="project" value="TreeGrafter"/>
</dbReference>
<proteinExistence type="evidence at transcript level"/>
<evidence type="ECO:0000256" key="4">
    <source>
        <dbReference type="ARBA" id="ARBA00023108"/>
    </source>
</evidence>
<feature type="region of interest" description="Disordered" evidence="7">
    <location>
        <begin position="1182"/>
        <end position="1261"/>
    </location>
</feature>
<dbReference type="FunFam" id="3.30.450.20:FF:000066">
    <property type="entry name" value="Period circadian protein"/>
    <property type="match status" value="1"/>
</dbReference>
<feature type="region of interest" description="Disordered" evidence="7">
    <location>
        <begin position="616"/>
        <end position="692"/>
    </location>
</feature>
<sequence>MTENERSTLVPTISVEESEQVPVEGHNVKSSRNPEPAPSQMDSAYGSLGSSSLSRSRGESCSGSKSRHSGSSQSSILGDHHAEFRGHAQIIKIKELKKPPVEKKITICEVKEEVKEKIIVEEPVFNVEFAPPKEKIEPEVNRTVITKPEENPNSNSQSQDVYQGISDQPTLVYTQALNYIRKIKERSAEQGLPFASPNLIQLPRDKQHGATLFKSLKSVRGFTVAISIQDGTALQVSPSITDVLGFPKDMMLGQSFIDFVYPKDSINFSSKIIHGLNMPFINESIKDSFGTSLFCRMRMYHSLRNSGFGVRNKRTMYKPCKMILKFHDVSNIETDNPNYGQNSSMILAEVIPIDSVYKYPGEVPAMGCFSIRHSASCNFSDYDTEAIPYLGHLPQDLTGNSVFDCYHPEDLPLLKTIYEDIVMQQGRPHRSKPYRFRTFNGSYVTLETEWLCFVNPWTMKIDSVIGQHRVIKGPEDIQIFLDPGERSYTKFSEEVLKEAQKAQNYIVELLAKPVASYKDPSKEPAEKRRRTLARMMTSIVDELDHMEKKKSNIIQMPSTSKTMVVPAKIQRIVPKLPSTISKGQESLNSSSGTPSSYGQLNYSETIHRFFRSIPKTISSDESGDSKNSPQGSLDDTKSSTQPEFSTSGASGSGNMKSQQSQQFSSCSGSGDTSDNNRNKNPNSVTSNSPGSYRHVQLTEEIMNRHNVDQQHKFVQKQRTHKHSKDRFKIKNIKKATKRPMERTHGLKRPGTIMDRECSAPKQIYMASSADDSGNGKCIKTGSSGVKSRDRPTSVHSINVFNSGGANRGAAIPSSSGLAPNFQHGMMGHGMSGYYQIAAMPNFNLNGPSIENVPVASPNAVFMQPQQQQFLQPQSLMPGMAMQYMGPGMGAFPGIVYQTVGPPYFNAPQLMLPNLMYQHTAMPQPQPVAQHIAAHMDSEEEKTILRTDSEHEIIDSQHITGNRIIISGKPINAHQRPDSRATSVKAEPGSVRGSMARESSHSHAAESIRSYVEDVTHCFAPKESEKHPHSSQLSEFSQSSSVQAEAESVGSPGKIDNKPNDELHASDIIMSVTSSTHESSKDLYYKSTDDSFLLNSESSEMSEGKFNNKWNTSKPKYQPPKLGGPSWLENVDVTPELLYKYQLETKELVDVLRQDMDALKKFRQPVCVDDQLSFLYNEMEREGESTKLHLEEGITSSSSGEEGPCSSKDGAASTSRGRVKKSVYFSTAAMLQEEDAPMPPPESRESSYYLMCEEPGRDSSDS</sequence>
<feature type="compositionally biased region" description="Polar residues" evidence="7">
    <location>
        <begin position="616"/>
        <end position="656"/>
    </location>
</feature>
<keyword evidence="2" id="KW-0597">Phosphoprotein</keyword>
<dbReference type="PANTHER" id="PTHR11269">
    <property type="entry name" value="PERIOD CIRCADIAN PROTEIN"/>
    <property type="match status" value="1"/>
</dbReference>
<feature type="compositionally biased region" description="Low complexity" evidence="7">
    <location>
        <begin position="1192"/>
        <end position="1206"/>
    </location>
</feature>
<feature type="compositionally biased region" description="Basic and acidic residues" evidence="7">
    <location>
        <begin position="1182"/>
        <end position="1191"/>
    </location>
</feature>
<keyword evidence="5" id="KW-0539">Nucleus</keyword>
<evidence type="ECO:0000259" key="8">
    <source>
        <dbReference type="PROSITE" id="PS50112"/>
    </source>
</evidence>
<feature type="region of interest" description="Disordered" evidence="7">
    <location>
        <begin position="1"/>
        <end position="78"/>
    </location>
</feature>
<reference evidence="10" key="2">
    <citation type="journal article" date="2017" name="Sci. Rep.">
        <title>Functional characterization of the circadian clock in the Antarctic krill, Euphausia superba.</title>
        <authorList>
            <person name="Biscontin A."/>
            <person name="Wallach T."/>
            <person name="Sales G."/>
            <person name="Grudziecki A."/>
            <person name="Janke L."/>
            <person name="Sartori E."/>
            <person name="Bertolucci C."/>
            <person name="Mazzotta G."/>
            <person name="De Pitta C."/>
            <person name="Meyer B."/>
            <person name="Kramer A."/>
            <person name="Costa R."/>
        </authorList>
    </citation>
    <scope>NUCLEOTIDE SEQUENCE</scope>
</reference>
<evidence type="ECO:0000256" key="5">
    <source>
        <dbReference type="ARBA" id="ARBA00023242"/>
    </source>
</evidence>
<dbReference type="GO" id="GO:0000976">
    <property type="term" value="F:transcription cis-regulatory region binding"/>
    <property type="evidence" value="ECO:0007669"/>
    <property type="project" value="TreeGrafter"/>
</dbReference>
<dbReference type="GO" id="GO:0043153">
    <property type="term" value="P:entrainment of circadian clock by photoperiod"/>
    <property type="evidence" value="ECO:0007669"/>
    <property type="project" value="TreeGrafter"/>
</dbReference>
<feature type="region of interest" description="Disordered" evidence="7">
    <location>
        <begin position="1021"/>
        <end position="1060"/>
    </location>
</feature>
<feature type="compositionally biased region" description="Polar residues" evidence="7">
    <location>
        <begin position="670"/>
        <end position="690"/>
    </location>
</feature>
<dbReference type="GO" id="GO:0005737">
    <property type="term" value="C:cytoplasm"/>
    <property type="evidence" value="ECO:0007669"/>
    <property type="project" value="TreeGrafter"/>
</dbReference>
<dbReference type="Pfam" id="PF14598">
    <property type="entry name" value="PAS_11"/>
    <property type="match status" value="1"/>
</dbReference>
<reference evidence="9" key="1">
    <citation type="journal article" date="2017" name="Ecol. Evol.">
        <title>The Euphausia superba transcriptome database, SuperbaSE: an online, open resource for researchers.</title>
        <authorList>
            <person name="Hunt B.J."/>
            <person name="Ozkaya O."/>
            <person name="Davies N.J."/>
            <person name="Gaten E."/>
            <person name="Seear P."/>
            <person name="Kyriacou C.P."/>
            <person name="Tarling G."/>
            <person name="Rosato E."/>
        </authorList>
    </citation>
    <scope>NUCLEOTIDE SEQUENCE</scope>
</reference>
<dbReference type="SMART" id="SM00091">
    <property type="entry name" value="PAS"/>
    <property type="match status" value="2"/>
</dbReference>
<evidence type="ECO:0000256" key="2">
    <source>
        <dbReference type="ARBA" id="ARBA00022553"/>
    </source>
</evidence>
<feature type="region of interest" description="Disordered" evidence="7">
    <location>
        <begin position="1101"/>
        <end position="1126"/>
    </location>
</feature>